<dbReference type="InterPro" id="IPR000792">
    <property type="entry name" value="Tscrpt_reg_LuxR_C"/>
</dbReference>
<dbReference type="CDD" id="cd06170">
    <property type="entry name" value="LuxR_C_like"/>
    <property type="match status" value="1"/>
</dbReference>
<keyword evidence="5" id="KW-1185">Reference proteome</keyword>
<dbReference type="PROSITE" id="PS50043">
    <property type="entry name" value="HTH_LUXR_2"/>
    <property type="match status" value="1"/>
</dbReference>
<dbReference type="GO" id="GO:0005737">
    <property type="term" value="C:cytoplasm"/>
    <property type="evidence" value="ECO:0007669"/>
    <property type="project" value="TreeGrafter"/>
</dbReference>
<accession>A0A365GWC9</accession>
<evidence type="ECO:0000313" key="4">
    <source>
        <dbReference type="EMBL" id="RAY11120.1"/>
    </source>
</evidence>
<dbReference type="InterPro" id="IPR036388">
    <property type="entry name" value="WH-like_DNA-bd_sf"/>
</dbReference>
<gene>
    <name evidence="4" type="ORF">DPM19_31930</name>
</gene>
<evidence type="ECO:0000256" key="2">
    <source>
        <dbReference type="ARBA" id="ARBA00022840"/>
    </source>
</evidence>
<dbReference type="Gene3D" id="1.10.10.10">
    <property type="entry name" value="Winged helix-like DNA-binding domain superfamily/Winged helix DNA-binding domain"/>
    <property type="match status" value="1"/>
</dbReference>
<dbReference type="SUPFAM" id="SSF52540">
    <property type="entry name" value="P-loop containing nucleoside triphosphate hydrolases"/>
    <property type="match status" value="1"/>
</dbReference>
<dbReference type="OrthoDB" id="483at2"/>
<dbReference type="AlphaFoldDB" id="A0A365GWC9"/>
<name>A0A365GWC9_9ACTN</name>
<dbReference type="Pfam" id="PF13191">
    <property type="entry name" value="AAA_16"/>
    <property type="match status" value="1"/>
</dbReference>
<dbReference type="PANTHER" id="PTHR16305">
    <property type="entry name" value="TESTICULAR SOLUBLE ADENYLYL CYCLASE"/>
    <property type="match status" value="1"/>
</dbReference>
<dbReference type="SUPFAM" id="SSF46894">
    <property type="entry name" value="C-terminal effector domain of the bipartite response regulators"/>
    <property type="match status" value="1"/>
</dbReference>
<dbReference type="GO" id="GO:0005524">
    <property type="term" value="F:ATP binding"/>
    <property type="evidence" value="ECO:0007669"/>
    <property type="project" value="UniProtKB-KW"/>
</dbReference>
<keyword evidence="1" id="KW-0547">Nucleotide-binding</keyword>
<feature type="domain" description="HTH luxR-type" evidence="3">
    <location>
        <begin position="803"/>
        <end position="867"/>
    </location>
</feature>
<dbReference type="PRINTS" id="PR00038">
    <property type="entry name" value="HTHLUXR"/>
</dbReference>
<organism evidence="4 5">
    <name type="scientific">Actinomadura craniellae</name>
    <dbReference type="NCBI Taxonomy" id="2231787"/>
    <lineage>
        <taxon>Bacteria</taxon>
        <taxon>Bacillati</taxon>
        <taxon>Actinomycetota</taxon>
        <taxon>Actinomycetes</taxon>
        <taxon>Streptosporangiales</taxon>
        <taxon>Thermomonosporaceae</taxon>
        <taxon>Actinomadura</taxon>
    </lineage>
</organism>
<dbReference type="InterPro" id="IPR027417">
    <property type="entry name" value="P-loop_NTPase"/>
</dbReference>
<dbReference type="SMART" id="SM00421">
    <property type="entry name" value="HTH_LUXR"/>
    <property type="match status" value="1"/>
</dbReference>
<dbReference type="EMBL" id="QLYX01000021">
    <property type="protein sequence ID" value="RAY11120.1"/>
    <property type="molecule type" value="Genomic_DNA"/>
</dbReference>
<dbReference type="GO" id="GO:0004016">
    <property type="term" value="F:adenylate cyclase activity"/>
    <property type="evidence" value="ECO:0007669"/>
    <property type="project" value="TreeGrafter"/>
</dbReference>
<proteinExistence type="predicted"/>
<evidence type="ECO:0000256" key="1">
    <source>
        <dbReference type="ARBA" id="ARBA00022741"/>
    </source>
</evidence>
<dbReference type="GO" id="GO:0003677">
    <property type="term" value="F:DNA binding"/>
    <property type="evidence" value="ECO:0007669"/>
    <property type="project" value="InterPro"/>
</dbReference>
<comment type="caution">
    <text evidence="4">The sequence shown here is derived from an EMBL/GenBank/DDBJ whole genome shotgun (WGS) entry which is preliminary data.</text>
</comment>
<dbReference type="GO" id="GO:0006355">
    <property type="term" value="P:regulation of DNA-templated transcription"/>
    <property type="evidence" value="ECO:0007669"/>
    <property type="project" value="InterPro"/>
</dbReference>
<dbReference type="RefSeq" id="WP_111871820.1">
    <property type="nucleotide sequence ID" value="NZ_QLYX01000021.1"/>
</dbReference>
<dbReference type="InterPro" id="IPR016032">
    <property type="entry name" value="Sig_transdc_resp-reg_C-effctor"/>
</dbReference>
<dbReference type="PANTHER" id="PTHR16305:SF35">
    <property type="entry name" value="TRANSCRIPTIONAL ACTIVATOR DOMAIN"/>
    <property type="match status" value="1"/>
</dbReference>
<keyword evidence="2" id="KW-0067">ATP-binding</keyword>
<dbReference type="Gene3D" id="3.40.50.300">
    <property type="entry name" value="P-loop containing nucleotide triphosphate hydrolases"/>
    <property type="match status" value="1"/>
</dbReference>
<dbReference type="Pfam" id="PF00196">
    <property type="entry name" value="GerE"/>
    <property type="match status" value="1"/>
</dbReference>
<evidence type="ECO:0000313" key="5">
    <source>
        <dbReference type="Proteomes" id="UP000251891"/>
    </source>
</evidence>
<protein>
    <submittedName>
        <fullName evidence="4">Helix-turn-helix transcriptional regulator</fullName>
    </submittedName>
</protein>
<reference evidence="4 5" key="1">
    <citation type="submission" date="2018-06" db="EMBL/GenBank/DDBJ databases">
        <title>Actinomadura craniellae sp. nov. isolated from marine sponge Craniella sp.</title>
        <authorList>
            <person name="Li L."/>
            <person name="Xu Q.H."/>
            <person name="Lin H.W."/>
            <person name="Lu Y.H."/>
        </authorList>
    </citation>
    <scope>NUCLEOTIDE SEQUENCE [LARGE SCALE GENOMIC DNA]</scope>
    <source>
        <strain evidence="4 5">LHW63021</strain>
    </source>
</reference>
<dbReference type="Proteomes" id="UP000251891">
    <property type="component" value="Unassembled WGS sequence"/>
</dbReference>
<sequence>MLYGRDAELTEIDRLVAGAQERRSGALVLRGEAGIGKSALLDHAAAAPGTRVLRAVAVEREADMAFAGLHQLLWPVRDGLDALPTPQATALRAALGLNGSPGRDGFLTGLALLTLFAALAEENPLLCVIDDAQWLDQASADALLFAARRIAAEGIVMIFAARDDGFPAPGLPELRPSPLGRADAVRLLTDRGVSPEARDRIIGEARGFPLALLEFGTGPGDAAPLPVTERVLAGFQARIDRLPEKTRLMALIAAAEGRGYLPAMVDAGQVLGVGVEHLGDAERAGLLRVTGGMLEFRHPLIRSAAYQAAPLAGRLTVHRALADTASEPDCRAVHLAASQPVPDEGVAAEVAARAERARDRTAYEVAAMCYLQAADLSPEPDARGRRLAEAAAMAMRAGRIGQAGELAGRATGLLESPPERARLAVVQAAVEFEEGEPREAARLLIDHAERTDPGTAASMLRTGAAYGWSAGDPGAVRTAAARLRAAGRPDPVVEGMAHLVGGDYGRGLPLLAEFVARPLESKCEDGTEGMRAVDAALLLGDDEAALEHATVMVARYRRLGLAGELPGALCALARAQVAVGLHRDAAAGLSEAAEIARDIGFGHRTGRLVGAAARIAAIEGDEERCRELAAGLPEAAAVLGVLDLGLGRYEVALRELEGAWSGGTGRTAIPVPAAADQVEAAVRAGLPERAEEPLRRFESWARAGGGRSWAQAVALRSRAILGDEEQPYAEAVRLHEKGGRPFERARTELLYGEWLRRARRRSDARYRLRSALEVFERLGAVPWAERTRAELRATGETAAGRPAPGPLDRLTSQELQVVRLAAAGTSSRDIAAQLFLSPRTVEYHLYKAYPKLGVSSRRELRELNLSL</sequence>
<evidence type="ECO:0000259" key="3">
    <source>
        <dbReference type="PROSITE" id="PS50043"/>
    </source>
</evidence>
<dbReference type="InterPro" id="IPR041664">
    <property type="entry name" value="AAA_16"/>
</dbReference>